<dbReference type="PANTHER" id="PTHR10173">
    <property type="entry name" value="METHIONINE SULFOXIDE REDUCTASE"/>
    <property type="match status" value="1"/>
</dbReference>
<evidence type="ECO:0000259" key="4">
    <source>
        <dbReference type="PROSITE" id="PS51790"/>
    </source>
</evidence>
<keyword evidence="2 5" id="KW-0560">Oxidoreductase</keyword>
<dbReference type="SUPFAM" id="SSF51316">
    <property type="entry name" value="Mss4-like"/>
    <property type="match status" value="1"/>
</dbReference>
<gene>
    <name evidence="5" type="primary">msrB</name>
    <name evidence="5" type="ORF">IQ230_25820</name>
</gene>
<dbReference type="NCBIfam" id="TIGR00357">
    <property type="entry name" value="peptide-methionine (R)-S-oxide reductase MsrB"/>
    <property type="match status" value="1"/>
</dbReference>
<protein>
    <recommendedName>
        <fullName evidence="1">peptide-methionine (R)-S-oxide reductase</fullName>
        <ecNumber evidence="1">1.8.4.12</ecNumber>
    </recommendedName>
</protein>
<dbReference type="InterPro" id="IPR011057">
    <property type="entry name" value="Mss4-like_sf"/>
</dbReference>
<dbReference type="GO" id="GO:0033743">
    <property type="term" value="F:peptide-methionine (R)-S-oxide reductase activity"/>
    <property type="evidence" value="ECO:0007669"/>
    <property type="project" value="UniProtKB-EC"/>
</dbReference>
<proteinExistence type="predicted"/>
<dbReference type="Gene3D" id="2.170.150.20">
    <property type="entry name" value="Peptide methionine sulfoxide reductase"/>
    <property type="match status" value="1"/>
</dbReference>
<dbReference type="EMBL" id="JADEWN010000122">
    <property type="protein sequence ID" value="MBE9193669.1"/>
    <property type="molecule type" value="Genomic_DNA"/>
</dbReference>
<dbReference type="Pfam" id="PF01641">
    <property type="entry name" value="SelR"/>
    <property type="match status" value="1"/>
</dbReference>
<comment type="catalytic activity">
    <reaction evidence="3">
        <text>L-methionyl-[protein] + [thioredoxin]-disulfide + H2O = L-methionyl-(R)-S-oxide-[protein] + [thioredoxin]-dithiol</text>
        <dbReference type="Rhea" id="RHEA:24164"/>
        <dbReference type="Rhea" id="RHEA-COMP:10698"/>
        <dbReference type="Rhea" id="RHEA-COMP:10700"/>
        <dbReference type="Rhea" id="RHEA-COMP:12313"/>
        <dbReference type="Rhea" id="RHEA-COMP:12314"/>
        <dbReference type="ChEBI" id="CHEBI:15377"/>
        <dbReference type="ChEBI" id="CHEBI:16044"/>
        <dbReference type="ChEBI" id="CHEBI:29950"/>
        <dbReference type="ChEBI" id="CHEBI:45764"/>
        <dbReference type="ChEBI" id="CHEBI:50058"/>
        <dbReference type="EC" id="1.8.4.12"/>
    </reaction>
</comment>
<dbReference type="InterPro" id="IPR002579">
    <property type="entry name" value="Met_Sox_Rdtase_MsrB_dom"/>
</dbReference>
<evidence type="ECO:0000256" key="2">
    <source>
        <dbReference type="ARBA" id="ARBA00023002"/>
    </source>
</evidence>
<feature type="domain" description="MsrB" evidence="4">
    <location>
        <begin position="42"/>
        <end position="163"/>
    </location>
</feature>
<comment type="caution">
    <text evidence="5">The sequence shown here is derived from an EMBL/GenBank/DDBJ whole genome shotgun (WGS) entry which is preliminary data.</text>
</comment>
<organism evidence="5 6">
    <name type="scientific">Gloeocapsopsis crepidinum LEGE 06123</name>
    <dbReference type="NCBI Taxonomy" id="588587"/>
    <lineage>
        <taxon>Bacteria</taxon>
        <taxon>Bacillati</taxon>
        <taxon>Cyanobacteriota</taxon>
        <taxon>Cyanophyceae</taxon>
        <taxon>Oscillatoriophycideae</taxon>
        <taxon>Chroococcales</taxon>
        <taxon>Chroococcaceae</taxon>
        <taxon>Gloeocapsopsis</taxon>
    </lineage>
</organism>
<evidence type="ECO:0000313" key="6">
    <source>
        <dbReference type="Proteomes" id="UP000651156"/>
    </source>
</evidence>
<dbReference type="PROSITE" id="PS51790">
    <property type="entry name" value="MSRB"/>
    <property type="match status" value="1"/>
</dbReference>
<dbReference type="EC" id="1.8.4.12" evidence="1"/>
<name>A0ABR9UZB4_9CHRO</name>
<keyword evidence="6" id="KW-1185">Reference proteome</keyword>
<dbReference type="Proteomes" id="UP000651156">
    <property type="component" value="Unassembled WGS sequence"/>
</dbReference>
<dbReference type="PANTHER" id="PTHR10173:SF57">
    <property type="entry name" value="PEPTIDE-METHIONINE (R)-S-OXIDE REDUCTASE"/>
    <property type="match status" value="1"/>
</dbReference>
<evidence type="ECO:0000256" key="1">
    <source>
        <dbReference type="ARBA" id="ARBA00012499"/>
    </source>
</evidence>
<evidence type="ECO:0000313" key="5">
    <source>
        <dbReference type="EMBL" id="MBE9193669.1"/>
    </source>
</evidence>
<evidence type="ECO:0000256" key="3">
    <source>
        <dbReference type="ARBA" id="ARBA00048488"/>
    </source>
</evidence>
<sequence length="163" mass="18295">MKKRDFLQAGAAIVGTAWLSRNLLWTNNMAMANHQFEIEKTEAEWRETLTPEQFRVLRQHGTERARTSPLDKQYGKGTYVCAGCNLPLFTSETKFDSGTGWPSFYAPIEGAVATSIDRSLFMTRVEVHCRRCGGHLGHVFNDGPKPTGKRYCMNGVAMKFVSA</sequence>
<accession>A0ABR9UZB4</accession>
<reference evidence="5 6" key="1">
    <citation type="submission" date="2020-10" db="EMBL/GenBank/DDBJ databases">
        <authorList>
            <person name="Castelo-Branco R."/>
            <person name="Eusebio N."/>
            <person name="Adriana R."/>
            <person name="Vieira A."/>
            <person name="Brugerolle De Fraissinette N."/>
            <person name="Rezende De Castro R."/>
            <person name="Schneider M.P."/>
            <person name="Vasconcelos V."/>
            <person name="Leao P.N."/>
        </authorList>
    </citation>
    <scope>NUCLEOTIDE SEQUENCE [LARGE SCALE GENOMIC DNA]</scope>
    <source>
        <strain evidence="5 6">LEGE 06123</strain>
    </source>
</reference>
<dbReference type="InterPro" id="IPR028427">
    <property type="entry name" value="Met_Sox_Rdtase_MsrB"/>
</dbReference>